<name>A0AA37QB64_9MYCO</name>
<organism evidence="2 3">
    <name type="scientific">Mycobacterium kiyosense</name>
    <dbReference type="NCBI Taxonomy" id="2871094"/>
    <lineage>
        <taxon>Bacteria</taxon>
        <taxon>Bacillati</taxon>
        <taxon>Actinomycetota</taxon>
        <taxon>Actinomycetes</taxon>
        <taxon>Mycobacteriales</taxon>
        <taxon>Mycobacteriaceae</taxon>
        <taxon>Mycobacterium</taxon>
    </lineage>
</organism>
<reference evidence="2" key="1">
    <citation type="submission" date="2022-07" db="EMBL/GenBank/DDBJ databases">
        <title>Mycobacterium kiyosense sp. nov., scotochromogenic slow-glowing species isolated from respiratory specimens.</title>
        <authorList>
            <person name="Fukano H."/>
            <person name="Kazumi Y."/>
            <person name="Sakagami N."/>
            <person name="Ato M."/>
            <person name="Mitarai S."/>
            <person name="Hoshino Y."/>
        </authorList>
    </citation>
    <scope>NUCLEOTIDE SEQUENCE</scope>
    <source>
        <strain evidence="2">SRL2020-028</strain>
    </source>
</reference>
<proteinExistence type="predicted"/>
<gene>
    <name evidence="2" type="ORF">SRL2020028_63850</name>
</gene>
<dbReference type="Proteomes" id="UP001165663">
    <property type="component" value="Unassembled WGS sequence"/>
</dbReference>
<comment type="caution">
    <text evidence="2">The sequence shown here is derived from an EMBL/GenBank/DDBJ whole genome shotgun (WGS) entry which is preliminary data.</text>
</comment>
<dbReference type="EMBL" id="BRXE01000347">
    <property type="protein sequence ID" value="GLB87129.1"/>
    <property type="molecule type" value="Genomic_DNA"/>
</dbReference>
<protein>
    <submittedName>
        <fullName evidence="2">Uncharacterized protein</fullName>
    </submittedName>
</protein>
<dbReference type="AlphaFoldDB" id="A0AA37QB64"/>
<feature type="compositionally biased region" description="Low complexity" evidence="1">
    <location>
        <begin position="29"/>
        <end position="53"/>
    </location>
</feature>
<evidence type="ECO:0000256" key="1">
    <source>
        <dbReference type="SAM" id="MobiDB-lite"/>
    </source>
</evidence>
<evidence type="ECO:0000313" key="3">
    <source>
        <dbReference type="Proteomes" id="UP001165663"/>
    </source>
</evidence>
<evidence type="ECO:0000313" key="2">
    <source>
        <dbReference type="EMBL" id="GLB87129.1"/>
    </source>
</evidence>
<sequence>MRMTTQWLHVPLIPVPIPIQVPANQAPANQGPVNQYPQNQYPQNQYPQNQWPQEGPQNPFAGVGSP</sequence>
<accession>A0AA37QB64</accession>
<feature type="region of interest" description="Disordered" evidence="1">
    <location>
        <begin position="22"/>
        <end position="66"/>
    </location>
</feature>